<protein>
    <submittedName>
        <fullName evidence="2">Uncharacterized protein</fullName>
    </submittedName>
</protein>
<name>A0A521EG44_9BACT</name>
<accession>A0A521EG44</accession>
<feature type="transmembrane region" description="Helical" evidence="1">
    <location>
        <begin position="17"/>
        <end position="41"/>
    </location>
</feature>
<evidence type="ECO:0000313" key="2">
    <source>
        <dbReference type="EMBL" id="SMO82858.1"/>
    </source>
</evidence>
<reference evidence="2 3" key="1">
    <citation type="submission" date="2017-05" db="EMBL/GenBank/DDBJ databases">
        <authorList>
            <person name="Varghese N."/>
            <person name="Submissions S."/>
        </authorList>
    </citation>
    <scope>NUCLEOTIDE SEQUENCE [LARGE SCALE GENOMIC DNA]</scope>
    <source>
        <strain evidence="2 3">DSM 21194</strain>
    </source>
</reference>
<dbReference type="EMBL" id="FXTH01000016">
    <property type="protein sequence ID" value="SMO82858.1"/>
    <property type="molecule type" value="Genomic_DNA"/>
</dbReference>
<dbReference type="Proteomes" id="UP000317593">
    <property type="component" value="Unassembled WGS sequence"/>
</dbReference>
<evidence type="ECO:0000313" key="3">
    <source>
        <dbReference type="Proteomes" id="UP000317593"/>
    </source>
</evidence>
<dbReference type="Gene3D" id="1.10.287.910">
    <property type="entry name" value="bacterial mercury transporter, merf"/>
    <property type="match status" value="1"/>
</dbReference>
<keyword evidence="1" id="KW-0812">Transmembrane</keyword>
<keyword evidence="1" id="KW-0472">Membrane</keyword>
<organism evidence="2 3">
    <name type="scientific">Fodinibius sediminis</name>
    <dbReference type="NCBI Taxonomy" id="1214077"/>
    <lineage>
        <taxon>Bacteria</taxon>
        <taxon>Pseudomonadati</taxon>
        <taxon>Balneolota</taxon>
        <taxon>Balneolia</taxon>
        <taxon>Balneolales</taxon>
        <taxon>Balneolaceae</taxon>
        <taxon>Fodinibius</taxon>
    </lineage>
</organism>
<keyword evidence="3" id="KW-1185">Reference proteome</keyword>
<sequence>MEKTDHTNNNQNNWSDAWAALILLLLHAICCIGVALLVLLGGISLSALLVSKGFWVAAAAVVLISFIGYWYFKQNK</sequence>
<dbReference type="RefSeq" id="WP_142715525.1">
    <property type="nucleotide sequence ID" value="NZ_FXTH01000016.1"/>
</dbReference>
<evidence type="ECO:0000256" key="1">
    <source>
        <dbReference type="SAM" id="Phobius"/>
    </source>
</evidence>
<proteinExistence type="predicted"/>
<keyword evidence="1" id="KW-1133">Transmembrane helix</keyword>
<gene>
    <name evidence="2" type="ORF">SAMN06265218_11633</name>
</gene>
<dbReference type="AlphaFoldDB" id="A0A521EG44"/>
<feature type="transmembrane region" description="Helical" evidence="1">
    <location>
        <begin position="53"/>
        <end position="72"/>
    </location>
</feature>